<evidence type="ECO:0008006" key="5">
    <source>
        <dbReference type="Google" id="ProtNLM"/>
    </source>
</evidence>
<dbReference type="InterPro" id="IPR005531">
    <property type="entry name" value="Asp23"/>
</dbReference>
<organism evidence="3 4">
    <name type="scientific">Sphaerisporangium rufum</name>
    <dbReference type="NCBI Taxonomy" id="1381558"/>
    <lineage>
        <taxon>Bacteria</taxon>
        <taxon>Bacillati</taxon>
        <taxon>Actinomycetota</taxon>
        <taxon>Actinomycetes</taxon>
        <taxon>Streptosporangiales</taxon>
        <taxon>Streptosporangiaceae</taxon>
        <taxon>Sphaerisporangium</taxon>
    </lineage>
</organism>
<evidence type="ECO:0000313" key="3">
    <source>
        <dbReference type="EMBL" id="GII76309.1"/>
    </source>
</evidence>
<protein>
    <recommendedName>
        <fullName evidence="5">Asp23/Gls24 family envelope stress response protein</fullName>
    </recommendedName>
</protein>
<accession>A0A919QYB1</accession>
<dbReference type="Proteomes" id="UP000655287">
    <property type="component" value="Unassembled WGS sequence"/>
</dbReference>
<reference evidence="3" key="1">
    <citation type="submission" date="2021-01" db="EMBL/GenBank/DDBJ databases">
        <title>Whole genome shotgun sequence of Sphaerisporangium rufum NBRC 109079.</title>
        <authorList>
            <person name="Komaki H."/>
            <person name="Tamura T."/>
        </authorList>
    </citation>
    <scope>NUCLEOTIDE SEQUENCE</scope>
    <source>
        <strain evidence="3">NBRC 109079</strain>
    </source>
</reference>
<sequence>MSPPDDPLPGVPDTVERLARATPHGERGRTEISGQVLTRIAERAAAEVPGTAGAGRRAAAAGTPRVRARVDGHLAMVHITMGVVYPEPVRQVAERVRRAVTDRVGALTGLDARQVDIDVVRLVPPAPETRRVR</sequence>
<feature type="compositionally biased region" description="Low complexity" evidence="2">
    <location>
        <begin position="48"/>
        <end position="64"/>
    </location>
</feature>
<comment type="caution">
    <text evidence="3">The sequence shown here is derived from an EMBL/GenBank/DDBJ whole genome shotgun (WGS) entry which is preliminary data.</text>
</comment>
<evidence type="ECO:0000313" key="4">
    <source>
        <dbReference type="Proteomes" id="UP000655287"/>
    </source>
</evidence>
<evidence type="ECO:0000256" key="2">
    <source>
        <dbReference type="SAM" id="MobiDB-lite"/>
    </source>
</evidence>
<evidence type="ECO:0000256" key="1">
    <source>
        <dbReference type="ARBA" id="ARBA00005721"/>
    </source>
</evidence>
<dbReference type="EMBL" id="BOOU01000016">
    <property type="protein sequence ID" value="GII76309.1"/>
    <property type="molecule type" value="Genomic_DNA"/>
</dbReference>
<proteinExistence type="inferred from homology"/>
<feature type="compositionally biased region" description="Pro residues" evidence="2">
    <location>
        <begin position="1"/>
        <end position="10"/>
    </location>
</feature>
<dbReference type="Pfam" id="PF03780">
    <property type="entry name" value="Asp23"/>
    <property type="match status" value="1"/>
</dbReference>
<dbReference type="RefSeq" id="WP_203982947.1">
    <property type="nucleotide sequence ID" value="NZ_BOOU01000016.1"/>
</dbReference>
<feature type="region of interest" description="Disordered" evidence="2">
    <location>
        <begin position="45"/>
        <end position="64"/>
    </location>
</feature>
<name>A0A919QYB1_9ACTN</name>
<feature type="region of interest" description="Disordered" evidence="2">
    <location>
        <begin position="1"/>
        <end position="32"/>
    </location>
</feature>
<gene>
    <name evidence="3" type="ORF">Sru01_12910</name>
</gene>
<comment type="similarity">
    <text evidence="1">Belongs to the asp23 family.</text>
</comment>
<feature type="compositionally biased region" description="Basic and acidic residues" evidence="2">
    <location>
        <begin position="14"/>
        <end position="30"/>
    </location>
</feature>
<dbReference type="AlphaFoldDB" id="A0A919QYB1"/>
<keyword evidence="4" id="KW-1185">Reference proteome</keyword>